<accession>A0A1Q9F6A7</accession>
<reference evidence="3 4" key="1">
    <citation type="submission" date="2016-02" db="EMBL/GenBank/DDBJ databases">
        <title>Genome analysis of coral dinoflagellate symbionts highlights evolutionary adaptations to a symbiotic lifestyle.</title>
        <authorList>
            <person name="Aranda M."/>
            <person name="Li Y."/>
            <person name="Liew Y.J."/>
            <person name="Baumgarten S."/>
            <person name="Simakov O."/>
            <person name="Wilson M."/>
            <person name="Piel J."/>
            <person name="Ashoor H."/>
            <person name="Bougouffa S."/>
            <person name="Bajic V.B."/>
            <person name="Ryu T."/>
            <person name="Ravasi T."/>
            <person name="Bayer T."/>
            <person name="Micklem G."/>
            <person name="Kim H."/>
            <person name="Bhak J."/>
            <person name="Lajeunesse T.C."/>
            <person name="Voolstra C.R."/>
        </authorList>
    </citation>
    <scope>NUCLEOTIDE SEQUENCE [LARGE SCALE GENOMIC DNA]</scope>
    <source>
        <strain evidence="3 4">CCMP2467</strain>
    </source>
</reference>
<gene>
    <name evidence="3" type="ORF">AK812_SmicGene597</name>
</gene>
<feature type="region of interest" description="Disordered" evidence="1">
    <location>
        <begin position="619"/>
        <end position="642"/>
    </location>
</feature>
<evidence type="ECO:0000313" key="4">
    <source>
        <dbReference type="Proteomes" id="UP000186817"/>
    </source>
</evidence>
<dbReference type="AlphaFoldDB" id="A0A1Q9F6A7"/>
<proteinExistence type="predicted"/>
<name>A0A1Q9F6A7_SYMMI</name>
<evidence type="ECO:0000256" key="1">
    <source>
        <dbReference type="SAM" id="MobiDB-lite"/>
    </source>
</evidence>
<organism evidence="3 4">
    <name type="scientific">Symbiodinium microadriaticum</name>
    <name type="common">Dinoflagellate</name>
    <name type="synonym">Zooxanthella microadriatica</name>
    <dbReference type="NCBI Taxonomy" id="2951"/>
    <lineage>
        <taxon>Eukaryota</taxon>
        <taxon>Sar</taxon>
        <taxon>Alveolata</taxon>
        <taxon>Dinophyceae</taxon>
        <taxon>Suessiales</taxon>
        <taxon>Symbiodiniaceae</taxon>
        <taxon>Symbiodinium</taxon>
    </lineage>
</organism>
<dbReference type="InterPro" id="IPR008979">
    <property type="entry name" value="Galactose-bd-like_sf"/>
</dbReference>
<dbReference type="InterPro" id="IPR000421">
    <property type="entry name" value="FA58C"/>
</dbReference>
<dbReference type="OrthoDB" id="424008at2759"/>
<evidence type="ECO:0000313" key="3">
    <source>
        <dbReference type="EMBL" id="OLQ15162.1"/>
    </source>
</evidence>
<protein>
    <recommendedName>
        <fullName evidence="2">F5/8 type C domain-containing protein</fullName>
    </recommendedName>
</protein>
<feature type="domain" description="F5/8 type C" evidence="2">
    <location>
        <begin position="728"/>
        <end position="801"/>
    </location>
</feature>
<dbReference type="Proteomes" id="UP000186817">
    <property type="component" value="Unassembled WGS sequence"/>
</dbReference>
<keyword evidence="4" id="KW-1185">Reference proteome</keyword>
<comment type="caution">
    <text evidence="3">The sequence shown here is derived from an EMBL/GenBank/DDBJ whole genome shotgun (WGS) entry which is preliminary data.</text>
</comment>
<sequence>MLMAASGCREIMQTAPAFVVRDSLAAVPGGHGAPFTSKGRAEVPRPSGDFHTLSDIQPSVLLERCQQLEQLVRELKQGPEESAAPTASAAADKAAGHDFIGSMPSTTPTRKTFAGYVQEKDEPGAAREASSGLWAKARNVVSASAALEDSLETRRQLRRDLRMERGWLPTLFDVPAWSMRIVGGCESIVEQLMEEIEDRGRDEARGHRRLKGVAWVVEVSRRQGFQAIRLTCPRECRRFRTCLELLEMRGQQLWANIALIVPVEILLLLKSVFLGIYYWRYLLALAKRTIYGIWTALRGVRGLKENPLFLDRMEKLRLKLSHAYMYAVLCAMLPPIVSAQRNLATGEAGQIASGALRWEMLFFLSVAILHFLFPQALQVASADTLYLVLMASCIVVVSPLLETAYSSITSVLVAFVCRIPSVILTRKLWQVVATNLVFLVVDMHRAPPSALALEIPVFLLVLATAVGMEVFLRHSVEEELRHNEESTGRRVATALLHLTCDAVIELDEMFRLTAHSKELATFLLRERMDLAGIRFSDFVASSGEATEALRMLREVEVVPGDCHGADEVRAAAFHTRLVDSCSSKFRTEVFHVKYRKADGEIYHLLGLRDFTDQTSLAREPNARRPDSATVPAGGEPDIPDLPDHASSGVMLRVLLATCVLPSGGDGPLVTSTSSTAPPAVNGTCNLARGYRYISIGAAGGISSSSCSASWDLHEVEAFTSNGRRLTMSASSITGWDSGYPPSKAVDGDTTTFWAGDHDVGMSCSCWDDSKKDGQMLTLDLGSKQEVAQLNLYQGGSGNDWAVKRVRLHCHDALPFSSSLDEPLEIDVSAGVTFIVCSGQGCTTALSPAYYDTCKGVGAKLAGGLAAVLAVLALL</sequence>
<dbReference type="SUPFAM" id="SSF49785">
    <property type="entry name" value="Galactose-binding domain-like"/>
    <property type="match status" value="1"/>
</dbReference>
<dbReference type="Pfam" id="PF00754">
    <property type="entry name" value="F5_F8_type_C"/>
    <property type="match status" value="1"/>
</dbReference>
<dbReference type="Gene3D" id="2.60.120.260">
    <property type="entry name" value="Galactose-binding domain-like"/>
    <property type="match status" value="1"/>
</dbReference>
<dbReference type="EMBL" id="LSRX01000006">
    <property type="protein sequence ID" value="OLQ15162.1"/>
    <property type="molecule type" value="Genomic_DNA"/>
</dbReference>
<evidence type="ECO:0000259" key="2">
    <source>
        <dbReference type="Pfam" id="PF00754"/>
    </source>
</evidence>